<organism evidence="1">
    <name type="scientific">freshwater metagenome</name>
    <dbReference type="NCBI Taxonomy" id="449393"/>
    <lineage>
        <taxon>unclassified sequences</taxon>
        <taxon>metagenomes</taxon>
        <taxon>ecological metagenomes</taxon>
    </lineage>
</organism>
<sequence>MKPIPPAPRVIARTAPIAAHLERHNSDIRNLLALNAPTKESVKRRGQI</sequence>
<evidence type="ECO:0000313" key="1">
    <source>
        <dbReference type="EMBL" id="CAB4878613.1"/>
    </source>
</evidence>
<proteinExistence type="predicted"/>
<reference evidence="1" key="1">
    <citation type="submission" date="2020-05" db="EMBL/GenBank/DDBJ databases">
        <authorList>
            <person name="Chiriac C."/>
            <person name="Salcher M."/>
            <person name="Ghai R."/>
            <person name="Kavagutti S V."/>
        </authorList>
    </citation>
    <scope>NUCLEOTIDE SEQUENCE</scope>
</reference>
<gene>
    <name evidence="1" type="ORF">UFOPK3317_01301</name>
</gene>
<dbReference type="AlphaFoldDB" id="A0A6J7EFT6"/>
<protein>
    <submittedName>
        <fullName evidence="1">Unannotated protein</fullName>
    </submittedName>
</protein>
<dbReference type="EMBL" id="CAFBLK010000262">
    <property type="protein sequence ID" value="CAB4878613.1"/>
    <property type="molecule type" value="Genomic_DNA"/>
</dbReference>
<accession>A0A6J7EFT6</accession>
<name>A0A6J7EFT6_9ZZZZ</name>